<sequence length="197" mass="22579">MAYLYSMQALIDYLNQFGSVSKANMDFLVRHIEEKTLKKGDHLIDLGQPVNSMYCIEEGYVHCFALNEEGEKLTRRIEGPISCWTVLESFYDLEPSPVECIALSPVKYFELSRKGYDAIKAENEELNGLISRITERLLSEKLIATMKYSSMTAEERYLDMVENQPDVVKIVPVQALASFLGISRETLHRIRRKLVTS</sequence>
<keyword evidence="3" id="KW-1185">Reference proteome</keyword>
<dbReference type="CDD" id="cd00038">
    <property type="entry name" value="CAP_ED"/>
    <property type="match status" value="1"/>
</dbReference>
<dbReference type="EMBL" id="MQVX01000001">
    <property type="protein sequence ID" value="PQJ15365.1"/>
    <property type="molecule type" value="Genomic_DNA"/>
</dbReference>
<dbReference type="InterPro" id="IPR000595">
    <property type="entry name" value="cNMP-bd_dom"/>
</dbReference>
<accession>A0A2S7T777</accession>
<feature type="domain" description="Cyclic nucleotide-binding" evidence="1">
    <location>
        <begin position="16"/>
        <end position="119"/>
    </location>
</feature>
<protein>
    <recommendedName>
        <fullName evidence="1">Cyclic nucleotide-binding domain-containing protein</fullName>
    </recommendedName>
</protein>
<comment type="caution">
    <text evidence="2">The sequence shown here is derived from an EMBL/GenBank/DDBJ whole genome shotgun (WGS) entry which is preliminary data.</text>
</comment>
<organism evidence="2 3">
    <name type="scientific">Aureicoccus marinus</name>
    <dbReference type="NCBI Taxonomy" id="754435"/>
    <lineage>
        <taxon>Bacteria</taxon>
        <taxon>Pseudomonadati</taxon>
        <taxon>Bacteroidota</taxon>
        <taxon>Flavobacteriia</taxon>
        <taxon>Flavobacteriales</taxon>
        <taxon>Flavobacteriaceae</taxon>
        <taxon>Aureicoccus</taxon>
    </lineage>
</organism>
<dbReference type="InterPro" id="IPR018490">
    <property type="entry name" value="cNMP-bd_dom_sf"/>
</dbReference>
<gene>
    <name evidence="2" type="ORF">BST99_06075</name>
</gene>
<dbReference type="InterPro" id="IPR014710">
    <property type="entry name" value="RmlC-like_jellyroll"/>
</dbReference>
<dbReference type="PROSITE" id="PS50042">
    <property type="entry name" value="CNMP_BINDING_3"/>
    <property type="match status" value="1"/>
</dbReference>
<dbReference type="Pfam" id="PF00027">
    <property type="entry name" value="cNMP_binding"/>
    <property type="match status" value="1"/>
</dbReference>
<name>A0A2S7T777_9FLAO</name>
<dbReference type="Proteomes" id="UP000239366">
    <property type="component" value="Unassembled WGS sequence"/>
</dbReference>
<evidence type="ECO:0000313" key="3">
    <source>
        <dbReference type="Proteomes" id="UP000239366"/>
    </source>
</evidence>
<dbReference type="RefSeq" id="WP_105001016.1">
    <property type="nucleotide sequence ID" value="NZ_MQVX01000001.1"/>
</dbReference>
<evidence type="ECO:0000313" key="2">
    <source>
        <dbReference type="EMBL" id="PQJ15365.1"/>
    </source>
</evidence>
<dbReference type="Gene3D" id="2.60.120.10">
    <property type="entry name" value="Jelly Rolls"/>
    <property type="match status" value="1"/>
</dbReference>
<dbReference type="AlphaFoldDB" id="A0A2S7T777"/>
<evidence type="ECO:0000259" key="1">
    <source>
        <dbReference type="PROSITE" id="PS50042"/>
    </source>
</evidence>
<reference evidence="3" key="1">
    <citation type="submission" date="2016-11" db="EMBL/GenBank/DDBJ databases">
        <title>Trade-off between light-utilization and light-protection in marine flavobacteria.</title>
        <authorList>
            <person name="Kumagai Y."/>
            <person name="Yoshizawa S."/>
            <person name="Kogure K."/>
        </authorList>
    </citation>
    <scope>NUCLEOTIDE SEQUENCE [LARGE SCALE GENOMIC DNA]</scope>
    <source>
        <strain evidence="3">SG-18</strain>
    </source>
</reference>
<dbReference type="SUPFAM" id="SSF51206">
    <property type="entry name" value="cAMP-binding domain-like"/>
    <property type="match status" value="1"/>
</dbReference>
<proteinExistence type="predicted"/>